<reference evidence="12" key="1">
    <citation type="submission" date="2019-05" db="EMBL/GenBank/DDBJ databases">
        <title>Isolation and characterization of methanogens from the cold seep sediment at Four-Way Closure Ridge.</title>
        <authorList>
            <person name="You Y.-T."/>
            <person name="Chen S.-C."/>
            <person name="Zhang W.-L."/>
            <person name="Lai M.-C."/>
        </authorList>
    </citation>
    <scope>NUCLEOTIDE SEQUENCE</scope>
    <source>
        <strain evidence="12">FWC-SCC3</strain>
    </source>
</reference>
<dbReference type="Proteomes" id="UP001168423">
    <property type="component" value="Unassembled WGS sequence"/>
</dbReference>
<dbReference type="CDD" id="cd01748">
    <property type="entry name" value="GATase1_IGP_Synthase"/>
    <property type="match status" value="1"/>
</dbReference>
<evidence type="ECO:0000256" key="9">
    <source>
        <dbReference type="ARBA" id="ARBA00049534"/>
    </source>
</evidence>
<evidence type="ECO:0000256" key="4">
    <source>
        <dbReference type="ARBA" id="ARBA00022801"/>
    </source>
</evidence>
<evidence type="ECO:0000256" key="10">
    <source>
        <dbReference type="HAMAP-Rule" id="MF_00278"/>
    </source>
</evidence>
<proteinExistence type="inferred from homology"/>
<dbReference type="EC" id="3.5.1.2" evidence="10"/>
<dbReference type="PROSITE" id="PS51273">
    <property type="entry name" value="GATASE_TYPE_1"/>
    <property type="match status" value="1"/>
</dbReference>
<keyword evidence="13" id="KW-1185">Reference proteome</keyword>
<organism evidence="12 13">
    <name type="scientific">Methanoculleus methanifontis</name>
    <dbReference type="NCBI Taxonomy" id="2584086"/>
    <lineage>
        <taxon>Archaea</taxon>
        <taxon>Methanobacteriati</taxon>
        <taxon>Methanobacteriota</taxon>
        <taxon>Stenosarchaea group</taxon>
        <taxon>Methanomicrobia</taxon>
        <taxon>Methanomicrobiales</taxon>
        <taxon>Methanomicrobiaceae</taxon>
        <taxon>Methanoculleus</taxon>
    </lineage>
</organism>
<evidence type="ECO:0000256" key="8">
    <source>
        <dbReference type="ARBA" id="ARBA00047838"/>
    </source>
</evidence>
<dbReference type="InterPro" id="IPR029062">
    <property type="entry name" value="Class_I_gatase-like"/>
</dbReference>
<dbReference type="NCBIfam" id="TIGR01855">
    <property type="entry name" value="IMP_synth_hisH"/>
    <property type="match status" value="1"/>
</dbReference>
<keyword evidence="10" id="KW-0963">Cytoplasm</keyword>
<comment type="caution">
    <text evidence="12">The sequence shown here is derived from an EMBL/GenBank/DDBJ whole genome shotgun (WGS) entry which is preliminary data.</text>
</comment>
<feature type="active site" evidence="10">
    <location>
        <position position="182"/>
    </location>
</feature>
<feature type="active site" evidence="10">
    <location>
        <position position="184"/>
    </location>
</feature>
<dbReference type="PIRSF" id="PIRSF000495">
    <property type="entry name" value="Amidotransf_hisH"/>
    <property type="match status" value="1"/>
</dbReference>
<comment type="subcellular location">
    <subcellularLocation>
        <location evidence="10">Cytoplasm</location>
    </subcellularLocation>
</comment>
<name>A0ABT8M2Z5_9EURY</name>
<evidence type="ECO:0000256" key="1">
    <source>
        <dbReference type="ARBA" id="ARBA00005091"/>
    </source>
</evidence>
<feature type="active site" description="Nucleophile" evidence="10">
    <location>
        <position position="79"/>
    </location>
</feature>
<gene>
    <name evidence="10 12" type="primary">hisH</name>
    <name evidence="12" type="ORF">FGW20_09395</name>
</gene>
<dbReference type="InterPro" id="IPR017926">
    <property type="entry name" value="GATASE"/>
</dbReference>
<evidence type="ECO:0000313" key="12">
    <source>
        <dbReference type="EMBL" id="MDN7013252.1"/>
    </source>
</evidence>
<accession>A0ABT8M2Z5</accession>
<keyword evidence="3 10" id="KW-0028">Amino-acid biosynthesis</keyword>
<dbReference type="PANTHER" id="PTHR42701:SF1">
    <property type="entry name" value="IMIDAZOLE GLYCEROL PHOSPHATE SYNTHASE SUBUNIT HISH"/>
    <property type="match status" value="1"/>
</dbReference>
<keyword evidence="4 10" id="KW-0378">Hydrolase</keyword>
<evidence type="ECO:0000256" key="5">
    <source>
        <dbReference type="ARBA" id="ARBA00022962"/>
    </source>
</evidence>
<evidence type="ECO:0000256" key="7">
    <source>
        <dbReference type="ARBA" id="ARBA00023239"/>
    </source>
</evidence>
<dbReference type="EC" id="4.3.2.10" evidence="10"/>
<comment type="catalytic activity">
    <reaction evidence="9 10">
        <text>L-glutamine + H2O = L-glutamate + NH4(+)</text>
        <dbReference type="Rhea" id="RHEA:15889"/>
        <dbReference type="ChEBI" id="CHEBI:15377"/>
        <dbReference type="ChEBI" id="CHEBI:28938"/>
        <dbReference type="ChEBI" id="CHEBI:29985"/>
        <dbReference type="ChEBI" id="CHEBI:58359"/>
        <dbReference type="EC" id="3.5.1.2"/>
    </reaction>
</comment>
<keyword evidence="5 10" id="KW-0315">Glutamine amidotransferase</keyword>
<dbReference type="InterPro" id="IPR010139">
    <property type="entry name" value="Imidazole-glycPsynth_HisH"/>
</dbReference>
<evidence type="ECO:0000256" key="6">
    <source>
        <dbReference type="ARBA" id="ARBA00023102"/>
    </source>
</evidence>
<dbReference type="RefSeq" id="WP_301677841.1">
    <property type="nucleotide sequence ID" value="NZ_VCYI01000012.1"/>
</dbReference>
<protein>
    <recommendedName>
        <fullName evidence="10">Imidazole glycerol phosphate synthase subunit HisH</fullName>
        <ecNumber evidence="10">4.3.2.10</ecNumber>
    </recommendedName>
    <alternativeName>
        <fullName evidence="10">IGP synthase glutaminase subunit</fullName>
        <ecNumber evidence="10">3.5.1.2</ecNumber>
    </alternativeName>
    <alternativeName>
        <fullName evidence="10">IGP synthase subunit HisH</fullName>
    </alternativeName>
    <alternativeName>
        <fullName evidence="10">ImGP synthase subunit HisH</fullName>
        <shortName evidence="10">IGPS subunit HisH</shortName>
    </alternativeName>
</protein>
<comment type="function">
    <text evidence="10">IGPS catalyzes the conversion of PRFAR and glutamine to IGP, AICAR and glutamate. The HisH subunit catalyzes the hydrolysis of glutamine to glutamate and ammonia as part of the synthesis of IGP and AICAR. The resulting ammonia molecule is channeled to the active site of HisF.</text>
</comment>
<dbReference type="EMBL" id="VCYI01000012">
    <property type="protein sequence ID" value="MDN7013252.1"/>
    <property type="molecule type" value="Genomic_DNA"/>
</dbReference>
<evidence type="ECO:0000256" key="2">
    <source>
        <dbReference type="ARBA" id="ARBA00011152"/>
    </source>
</evidence>
<dbReference type="SUPFAM" id="SSF52317">
    <property type="entry name" value="Class I glutamine amidotransferase-like"/>
    <property type="match status" value="1"/>
</dbReference>
<keyword evidence="6 10" id="KW-0368">Histidine biosynthesis</keyword>
<evidence type="ECO:0000313" key="13">
    <source>
        <dbReference type="Proteomes" id="UP001168423"/>
    </source>
</evidence>
<keyword evidence="7 10" id="KW-0456">Lyase</keyword>
<dbReference type="HAMAP" id="MF_00278">
    <property type="entry name" value="HisH"/>
    <property type="match status" value="1"/>
</dbReference>
<sequence length="202" mass="21556">MKKRIVIIDYGLGNLRSVLRGLERAGAAPAVTADPEEIASADGIVLPGVGAFRDGMEMLGGLAGTVLSAANETPLLGICLGMQMLMDSSEEHGIHRGLGLVPGDVKRFVPAGGEKVPHMGWNTINIDPENPLFDGLHEEEYVYFVHSYYAAAAPTNTIASTTYIHPFASAVNAGFTYGVQFHPEKSSAVGLKILENFIERVC</sequence>
<comment type="subunit">
    <text evidence="2 10">Heterodimer of HisH and HisF.</text>
</comment>
<evidence type="ECO:0000259" key="11">
    <source>
        <dbReference type="Pfam" id="PF00117"/>
    </source>
</evidence>
<evidence type="ECO:0000256" key="3">
    <source>
        <dbReference type="ARBA" id="ARBA00022605"/>
    </source>
</evidence>
<comment type="pathway">
    <text evidence="1 10">Amino-acid biosynthesis; L-histidine biosynthesis; L-histidine from 5-phospho-alpha-D-ribose 1-diphosphate: step 5/9.</text>
</comment>
<dbReference type="Pfam" id="PF00117">
    <property type="entry name" value="GATase"/>
    <property type="match status" value="1"/>
</dbReference>
<dbReference type="Gene3D" id="3.40.50.880">
    <property type="match status" value="1"/>
</dbReference>
<comment type="catalytic activity">
    <reaction evidence="8 10">
        <text>5-[(5-phospho-1-deoxy-D-ribulos-1-ylimino)methylamino]-1-(5-phospho-beta-D-ribosyl)imidazole-4-carboxamide + L-glutamine = D-erythro-1-(imidazol-4-yl)glycerol 3-phosphate + 5-amino-1-(5-phospho-beta-D-ribosyl)imidazole-4-carboxamide + L-glutamate + H(+)</text>
        <dbReference type="Rhea" id="RHEA:24793"/>
        <dbReference type="ChEBI" id="CHEBI:15378"/>
        <dbReference type="ChEBI" id="CHEBI:29985"/>
        <dbReference type="ChEBI" id="CHEBI:58278"/>
        <dbReference type="ChEBI" id="CHEBI:58359"/>
        <dbReference type="ChEBI" id="CHEBI:58475"/>
        <dbReference type="ChEBI" id="CHEBI:58525"/>
        <dbReference type="EC" id="4.3.2.10"/>
    </reaction>
</comment>
<feature type="domain" description="Glutamine amidotransferase" evidence="11">
    <location>
        <begin position="6"/>
        <end position="198"/>
    </location>
</feature>
<dbReference type="PANTHER" id="PTHR42701">
    <property type="entry name" value="IMIDAZOLE GLYCEROL PHOSPHATE SYNTHASE SUBUNIT HISH"/>
    <property type="match status" value="1"/>
</dbReference>